<dbReference type="InterPro" id="IPR000182">
    <property type="entry name" value="GNAT_dom"/>
</dbReference>
<reference evidence="2 3" key="1">
    <citation type="submission" date="2018-08" db="EMBL/GenBank/DDBJ databases">
        <title>Murine metabolic-syndrome-specific gut microbial biobank.</title>
        <authorList>
            <person name="Liu C."/>
        </authorList>
    </citation>
    <scope>NUCLEOTIDE SEQUENCE [LARGE SCALE GENOMIC DNA]</scope>
    <source>
        <strain evidence="2 3">583</strain>
    </source>
</reference>
<dbReference type="Proteomes" id="UP000467132">
    <property type="component" value="Unassembled WGS sequence"/>
</dbReference>
<dbReference type="Gene3D" id="3.40.630.30">
    <property type="match status" value="1"/>
</dbReference>
<comment type="caution">
    <text evidence="2">The sequence shown here is derived from an EMBL/GenBank/DDBJ whole genome shotgun (WGS) entry which is preliminary data.</text>
</comment>
<dbReference type="OrthoDB" id="423921at2"/>
<evidence type="ECO:0000313" key="2">
    <source>
        <dbReference type="EMBL" id="NBI05575.1"/>
    </source>
</evidence>
<accession>A0A845QSR6</accession>
<evidence type="ECO:0000259" key="1">
    <source>
        <dbReference type="PROSITE" id="PS51186"/>
    </source>
</evidence>
<organism evidence="2 3">
    <name type="scientific">Senegalia massiliensis</name>
    <dbReference type="NCBI Taxonomy" id="1720316"/>
    <lineage>
        <taxon>Bacteria</taxon>
        <taxon>Bacillati</taxon>
        <taxon>Bacillota</taxon>
        <taxon>Clostridia</taxon>
        <taxon>Eubacteriales</taxon>
        <taxon>Clostridiaceae</taxon>
        <taxon>Senegalia</taxon>
    </lineage>
</organism>
<dbReference type="InterPro" id="IPR016181">
    <property type="entry name" value="Acyl_CoA_acyltransferase"/>
</dbReference>
<dbReference type="SUPFAM" id="SSF55729">
    <property type="entry name" value="Acyl-CoA N-acyltransferases (Nat)"/>
    <property type="match status" value="1"/>
</dbReference>
<dbReference type="EMBL" id="QXXA01000003">
    <property type="protein sequence ID" value="NBI05575.1"/>
    <property type="molecule type" value="Genomic_DNA"/>
</dbReference>
<protein>
    <submittedName>
        <fullName evidence="2">N-acetyltransferase</fullName>
    </submittedName>
</protein>
<dbReference type="RefSeq" id="WP_160196082.1">
    <property type="nucleotide sequence ID" value="NZ_QXXA01000003.1"/>
</dbReference>
<name>A0A845QSR6_9CLOT</name>
<sequence>MEYNFIPMNEKYANEISYNWKYKGDYSFYNMTADKEDLEEFLDSKQWKYKFAVLNENKELIGFYSYYFKNNIMWIGFGLKPEFTGQGYGPSFVISGIDFGVKHFNYIRDYLMLAVAKFNKRAIKTYQKIGFDIVEDYIQETNGGKYDFVKMRKNL</sequence>
<feature type="domain" description="N-acetyltransferase" evidence="1">
    <location>
        <begin position="3"/>
        <end position="155"/>
    </location>
</feature>
<dbReference type="AlphaFoldDB" id="A0A845QSR6"/>
<dbReference type="Pfam" id="PF00583">
    <property type="entry name" value="Acetyltransf_1"/>
    <property type="match status" value="1"/>
</dbReference>
<dbReference type="PROSITE" id="PS51186">
    <property type="entry name" value="GNAT"/>
    <property type="match status" value="1"/>
</dbReference>
<keyword evidence="2" id="KW-0808">Transferase</keyword>
<proteinExistence type="predicted"/>
<gene>
    <name evidence="2" type="ORF">D3Z33_01750</name>
</gene>
<evidence type="ECO:0000313" key="3">
    <source>
        <dbReference type="Proteomes" id="UP000467132"/>
    </source>
</evidence>
<dbReference type="GO" id="GO:0016747">
    <property type="term" value="F:acyltransferase activity, transferring groups other than amino-acyl groups"/>
    <property type="evidence" value="ECO:0007669"/>
    <property type="project" value="InterPro"/>
</dbReference>
<keyword evidence="3" id="KW-1185">Reference proteome</keyword>